<dbReference type="InterPro" id="IPR042185">
    <property type="entry name" value="Serpin_sf_2"/>
</dbReference>
<dbReference type="GO" id="GO:0004867">
    <property type="term" value="F:serine-type endopeptidase inhibitor activity"/>
    <property type="evidence" value="ECO:0007669"/>
    <property type="project" value="InterPro"/>
</dbReference>
<dbReference type="Gene3D" id="2.30.39.10">
    <property type="entry name" value="Alpha-1-antitrypsin, domain 1"/>
    <property type="match status" value="1"/>
</dbReference>
<gene>
    <name evidence="4" type="ORF">TCNE_LOCUS10445</name>
</gene>
<evidence type="ECO:0000259" key="3">
    <source>
        <dbReference type="SMART" id="SM00093"/>
    </source>
</evidence>
<reference evidence="4 5" key="2">
    <citation type="submission" date="2018-11" db="EMBL/GenBank/DDBJ databases">
        <authorList>
            <consortium name="Pathogen Informatics"/>
        </authorList>
    </citation>
    <scope>NUCLEOTIDE SEQUENCE [LARGE SCALE GENOMIC DNA]</scope>
</reference>
<dbReference type="GO" id="GO:0005615">
    <property type="term" value="C:extracellular space"/>
    <property type="evidence" value="ECO:0007669"/>
    <property type="project" value="InterPro"/>
</dbReference>
<dbReference type="AlphaFoldDB" id="A0A183UPM5"/>
<keyword evidence="5" id="KW-1185">Reference proteome</keyword>
<feature type="domain" description="Serpin" evidence="3">
    <location>
        <begin position="1"/>
        <end position="172"/>
    </location>
</feature>
<evidence type="ECO:0000256" key="2">
    <source>
        <dbReference type="RuleBase" id="RU000411"/>
    </source>
</evidence>
<evidence type="ECO:0000256" key="1">
    <source>
        <dbReference type="ARBA" id="ARBA00009500"/>
    </source>
</evidence>
<dbReference type="PANTHER" id="PTHR11461">
    <property type="entry name" value="SERINE PROTEASE INHIBITOR, SERPIN"/>
    <property type="match status" value="1"/>
</dbReference>
<dbReference type="InterPro" id="IPR023795">
    <property type="entry name" value="Serpin_CS"/>
</dbReference>
<dbReference type="SMART" id="SM00093">
    <property type="entry name" value="SERPIN"/>
    <property type="match status" value="1"/>
</dbReference>
<dbReference type="InterPro" id="IPR023796">
    <property type="entry name" value="Serpin_dom"/>
</dbReference>
<comment type="similarity">
    <text evidence="1 2">Belongs to the serpin family.</text>
</comment>
<sequence length="172" mass="19194">MSIKQEFPYFANENVQVLGLPYKNNEVYMYVFLPRDKYGLAAFEESLSGQQMLEMISNATLQDVIVELPKFTLEETFDLVSTLKKLGIVDAFDENADFSGISDESLYISDVVHKAFIEVNERGTEAAAATAVMVALTSVVLPVPEPIEFIADHPFLFAIVKGDTILFIGHIY</sequence>
<dbReference type="PANTHER" id="PTHR11461:SF211">
    <property type="entry name" value="GH10112P-RELATED"/>
    <property type="match status" value="1"/>
</dbReference>
<dbReference type="SUPFAM" id="SSF56574">
    <property type="entry name" value="Serpins"/>
    <property type="match status" value="1"/>
</dbReference>
<organism evidence="5 6">
    <name type="scientific">Toxocara canis</name>
    <name type="common">Canine roundworm</name>
    <dbReference type="NCBI Taxonomy" id="6265"/>
    <lineage>
        <taxon>Eukaryota</taxon>
        <taxon>Metazoa</taxon>
        <taxon>Ecdysozoa</taxon>
        <taxon>Nematoda</taxon>
        <taxon>Chromadorea</taxon>
        <taxon>Rhabditida</taxon>
        <taxon>Spirurina</taxon>
        <taxon>Ascaridomorpha</taxon>
        <taxon>Ascaridoidea</taxon>
        <taxon>Toxocaridae</taxon>
        <taxon>Toxocara</taxon>
    </lineage>
</organism>
<protein>
    <submittedName>
        <fullName evidence="6">SERPIN domain-containing protein</fullName>
    </submittedName>
</protein>
<dbReference type="Pfam" id="PF00079">
    <property type="entry name" value="Serpin"/>
    <property type="match status" value="1"/>
</dbReference>
<dbReference type="PROSITE" id="PS00284">
    <property type="entry name" value="SERPIN"/>
    <property type="match status" value="1"/>
</dbReference>
<accession>A0A183UPM5</accession>
<reference evidence="6" key="1">
    <citation type="submission" date="2016-06" db="UniProtKB">
        <authorList>
            <consortium name="WormBaseParasite"/>
        </authorList>
    </citation>
    <scope>IDENTIFICATION</scope>
</reference>
<evidence type="ECO:0000313" key="5">
    <source>
        <dbReference type="Proteomes" id="UP000050794"/>
    </source>
</evidence>
<evidence type="ECO:0000313" key="6">
    <source>
        <dbReference type="WBParaSite" id="TCNE_0001044501-mRNA-1"/>
    </source>
</evidence>
<proteinExistence type="inferred from homology"/>
<dbReference type="Gene3D" id="3.30.497.10">
    <property type="entry name" value="Antithrombin, subunit I, domain 2"/>
    <property type="match status" value="1"/>
</dbReference>
<name>A0A183UPM5_TOXCA</name>
<dbReference type="WBParaSite" id="TCNE_0001044501-mRNA-1">
    <property type="protein sequence ID" value="TCNE_0001044501-mRNA-1"/>
    <property type="gene ID" value="TCNE_0001044501"/>
</dbReference>
<dbReference type="InterPro" id="IPR036186">
    <property type="entry name" value="Serpin_sf"/>
</dbReference>
<dbReference type="Proteomes" id="UP000050794">
    <property type="component" value="Unassembled WGS sequence"/>
</dbReference>
<dbReference type="InterPro" id="IPR000215">
    <property type="entry name" value="Serpin_fam"/>
</dbReference>
<dbReference type="InterPro" id="IPR042178">
    <property type="entry name" value="Serpin_sf_1"/>
</dbReference>
<dbReference type="EMBL" id="UYWY01020500">
    <property type="protein sequence ID" value="VDM41766.1"/>
    <property type="molecule type" value="Genomic_DNA"/>
</dbReference>
<evidence type="ECO:0000313" key="4">
    <source>
        <dbReference type="EMBL" id="VDM41766.1"/>
    </source>
</evidence>